<dbReference type="InterPro" id="IPR004776">
    <property type="entry name" value="Mem_transp_PIN-like"/>
</dbReference>
<feature type="transmembrane region" description="Helical" evidence="8">
    <location>
        <begin position="70"/>
        <end position="88"/>
    </location>
</feature>
<keyword evidence="4" id="KW-1003">Cell membrane</keyword>
<feature type="transmembrane region" description="Helical" evidence="8">
    <location>
        <begin position="131"/>
        <end position="151"/>
    </location>
</feature>
<evidence type="ECO:0000256" key="8">
    <source>
        <dbReference type="SAM" id="Phobius"/>
    </source>
</evidence>
<dbReference type="PANTHER" id="PTHR36838">
    <property type="entry name" value="AUXIN EFFLUX CARRIER FAMILY PROTEIN"/>
    <property type="match status" value="1"/>
</dbReference>
<gene>
    <name evidence="9" type="ORF">L21TH_1229</name>
</gene>
<name>R1CPW8_9FIRM</name>
<dbReference type="Pfam" id="PF03547">
    <property type="entry name" value="Mem_trans"/>
    <property type="match status" value="2"/>
</dbReference>
<dbReference type="Proteomes" id="UP000013378">
    <property type="component" value="Unassembled WGS sequence"/>
</dbReference>
<evidence type="ECO:0000256" key="1">
    <source>
        <dbReference type="ARBA" id="ARBA00004651"/>
    </source>
</evidence>
<feature type="transmembrane region" description="Helical" evidence="8">
    <location>
        <begin position="287"/>
        <end position="305"/>
    </location>
</feature>
<evidence type="ECO:0000256" key="4">
    <source>
        <dbReference type="ARBA" id="ARBA00022475"/>
    </source>
</evidence>
<sequence length="307" mass="34205">MDFISVLNQASVLFILLIIGFVVKKFNIMTDELGKGISKLVIYVTLPALIITAMNYKFSEEMMENSIKLLLIGIGVYAFILLISVVFLKVFHVEDIKKRGVYQFLTIFGNVGFMGYPIVEVIFGKIGVFYAAIYNIWFNILIWTLGVILVTPERNNKINLRSLINPGIISIGIGFLLFLFSIELLEPIYISLDKLGASTIPMSMLVVGSLLGDMKFKEIFTNSRLMVSALIKLIIIPLVVYFVLSMFNLSPIVIGIPVIISAMPSAVNAAIFARIHESDYRLASQGVFLTTTLSIITIPLIMLLLTM</sequence>
<dbReference type="EMBL" id="ARZA01000126">
    <property type="protein sequence ID" value="EOD00726.1"/>
    <property type="molecule type" value="Genomic_DNA"/>
</dbReference>
<dbReference type="GO" id="GO:0005886">
    <property type="term" value="C:plasma membrane"/>
    <property type="evidence" value="ECO:0007669"/>
    <property type="project" value="UniProtKB-SubCell"/>
</dbReference>
<dbReference type="OrthoDB" id="9798064at2"/>
<reference evidence="9 10" key="1">
    <citation type="journal article" date="2015" name="Geomicrobiol. J.">
        <title>Caldisalinibacter kiritimatiensis gen. nov., sp. nov., a moderately thermohalophilic thiosulfate-reducing bacterium from a hypersaline microbial mat.</title>
        <authorList>
            <person name="Ben Hania W."/>
            <person name="Joseph M."/>
            <person name="Fiebig A."/>
            <person name="Bunk B."/>
            <person name="Klenk H.-P."/>
            <person name="Fardeau M.-L."/>
            <person name="Spring S."/>
        </authorList>
    </citation>
    <scope>NUCLEOTIDE SEQUENCE [LARGE SCALE GENOMIC DNA]</scope>
    <source>
        <strain evidence="9 10">L21-TH-D2</strain>
    </source>
</reference>
<accession>R1CPW8</accession>
<dbReference type="Gene3D" id="1.20.1530.20">
    <property type="match status" value="1"/>
</dbReference>
<dbReference type="PATRIC" id="fig|1304284.3.peg.1202"/>
<feature type="transmembrane region" description="Helical" evidence="8">
    <location>
        <begin position="225"/>
        <end position="246"/>
    </location>
</feature>
<evidence type="ECO:0000313" key="9">
    <source>
        <dbReference type="EMBL" id="EOD00726.1"/>
    </source>
</evidence>
<feature type="transmembrane region" description="Helical" evidence="8">
    <location>
        <begin position="6"/>
        <end position="28"/>
    </location>
</feature>
<evidence type="ECO:0000313" key="10">
    <source>
        <dbReference type="Proteomes" id="UP000013378"/>
    </source>
</evidence>
<evidence type="ECO:0000256" key="2">
    <source>
        <dbReference type="ARBA" id="ARBA00010145"/>
    </source>
</evidence>
<keyword evidence="10" id="KW-1185">Reference proteome</keyword>
<keyword evidence="3" id="KW-0813">Transport</keyword>
<evidence type="ECO:0000256" key="3">
    <source>
        <dbReference type="ARBA" id="ARBA00022448"/>
    </source>
</evidence>
<dbReference type="RefSeq" id="WP_006311897.1">
    <property type="nucleotide sequence ID" value="NZ_ARZA01000126.1"/>
</dbReference>
<dbReference type="eggNOG" id="COG0679">
    <property type="taxonomic scope" value="Bacteria"/>
</dbReference>
<dbReference type="STRING" id="1304284.L21TH_1229"/>
<organism evidence="9 10">
    <name type="scientific">Caldisalinibacter kiritimatiensis</name>
    <dbReference type="NCBI Taxonomy" id="1304284"/>
    <lineage>
        <taxon>Bacteria</taxon>
        <taxon>Bacillati</taxon>
        <taxon>Bacillota</taxon>
        <taxon>Tissierellia</taxon>
        <taxon>Tissierellales</taxon>
        <taxon>Thermohalobacteraceae</taxon>
        <taxon>Caldisalinibacter</taxon>
    </lineage>
</organism>
<keyword evidence="5 8" id="KW-0812">Transmembrane</keyword>
<feature type="transmembrane region" description="Helical" evidence="8">
    <location>
        <begin position="163"/>
        <end position="182"/>
    </location>
</feature>
<feature type="transmembrane region" description="Helical" evidence="8">
    <location>
        <begin position="252"/>
        <end position="275"/>
    </location>
</feature>
<comment type="subcellular location">
    <subcellularLocation>
        <location evidence="1">Cell membrane</location>
        <topology evidence="1">Multi-pass membrane protein</topology>
    </subcellularLocation>
</comment>
<evidence type="ECO:0000256" key="6">
    <source>
        <dbReference type="ARBA" id="ARBA00022989"/>
    </source>
</evidence>
<keyword evidence="6 8" id="KW-1133">Transmembrane helix</keyword>
<evidence type="ECO:0000256" key="5">
    <source>
        <dbReference type="ARBA" id="ARBA00022692"/>
    </source>
</evidence>
<dbReference type="PANTHER" id="PTHR36838:SF1">
    <property type="entry name" value="SLR1864 PROTEIN"/>
    <property type="match status" value="1"/>
</dbReference>
<comment type="caution">
    <text evidence="9">The sequence shown here is derived from an EMBL/GenBank/DDBJ whole genome shotgun (WGS) entry which is preliminary data.</text>
</comment>
<feature type="transmembrane region" description="Helical" evidence="8">
    <location>
        <begin position="194"/>
        <end position="213"/>
    </location>
</feature>
<protein>
    <submittedName>
        <fullName evidence="9">Malate permease</fullName>
    </submittedName>
</protein>
<proteinExistence type="inferred from homology"/>
<feature type="transmembrane region" description="Helical" evidence="8">
    <location>
        <begin position="100"/>
        <end position="119"/>
    </location>
</feature>
<dbReference type="AlphaFoldDB" id="R1CPW8"/>
<evidence type="ECO:0000256" key="7">
    <source>
        <dbReference type="ARBA" id="ARBA00023136"/>
    </source>
</evidence>
<dbReference type="InterPro" id="IPR038770">
    <property type="entry name" value="Na+/solute_symporter_sf"/>
</dbReference>
<keyword evidence="7 8" id="KW-0472">Membrane</keyword>
<dbReference type="GO" id="GO:0055085">
    <property type="term" value="P:transmembrane transport"/>
    <property type="evidence" value="ECO:0007669"/>
    <property type="project" value="InterPro"/>
</dbReference>
<comment type="similarity">
    <text evidence="2">Belongs to the auxin efflux carrier (TC 2.A.69) family.</text>
</comment>
<feature type="transmembrane region" description="Helical" evidence="8">
    <location>
        <begin position="40"/>
        <end position="58"/>
    </location>
</feature>